<dbReference type="VEuPathDB" id="GiardiaDB:GL50803_0014702"/>
<proteinExistence type="predicted"/>
<dbReference type="InterPro" id="IPR045209">
    <property type="entry name" value="Rrp5"/>
</dbReference>
<dbReference type="OrthoDB" id="412781at2759"/>
<dbReference type="InterPro" id="IPR003029">
    <property type="entry name" value="S1_domain"/>
</dbReference>
<dbReference type="SMART" id="SM00386">
    <property type="entry name" value="HAT"/>
    <property type="match status" value="3"/>
</dbReference>
<sequence length="1853" mass="205722">MAILLLYPKLNTMSSDYQLLTTARVIASQLHRGTMALGIVANVRPAYMLVNLPFGIIGSISDTNAMDSEDVLPLTELYKAGDYVLCVVVGQDAAGKPVLSLKPSLFHQRDFSRKSLVICQIETVEDHGWIAEVKDSRGTSCFLSKSRVPEELHPRLKPGLVIQCAIVDINASGTLLQVSLQKLDLTATASFDGYNHVIPGQIVKAEVVHNASTHSVMRLISTGGKPSQKGARSVKYYGYILSEHFRRPSDPGSGYATYTGFQGKFKVIYVDLNPQSTDVDGPLVYISNMDSVLDHISPTQIYSVGQVLQEGKLTMVQTMKGAVYASLSSDLSSFVYIPVESTHHGAAADAQIGEPINLKVKILGYRQFDDLYIGTANPGDIVSSTEAEYHSGMVIDRKVPVKVTKVLDSGVHVSIEVSPTHSLHGMINQPHYGSHLKGHNIPIGLNINKNHGTLRVIAYDEPRQVYYLSLANLGSEPLFSSRDTVKPGMVSRGVVTSFIDNAKCSAVIQFTNLYNGICANATGMEVGQVYEFICVRNDEKYTTVDRLSESQRGDDITRLRSNYADGLMRVLDYHHFIKFELPYSFTVDGSSSTKLPLGTILNKDNATIEIRSIALGGFKLNVKLSGDHDEPIHVFLPHGCIAFPGKSAELVKLYLGANDSNEEQDFFSILPFVRLVTMLSTRDKVSVYIGASSNFLANEEHILPEETGAMTRGNTYQAVVTHMSASGLTARVSSNTEIFYPDFGNRELDGISPLTLIQVRVVKVGDRRAGRDRKVDVSISGYCQNGILRALPGTQEADTIADSSIKIKYTKLALPQTQQLNTGILSVDDCRHGATLKGSYLFSNTSPDAYCAIYDMGSGIVGRMTLEAVLLSRLVAKIIDTPIKSLSLASLLADFSEEVTKFISGGDLTLTAYFEKHGHQSTSDGVADVCVRSIVTLYGEQELSTICADVDPLAGEQSCEVVDLYPASLSPSNIKTLHSVLSKFGCISIGMVRYVSEHHMILRDIIDNCFVFVHAVDVFETPSAVRPLREIYKQGSLIPITSFTSKEVPGPVIVAGINRIGIPDSLEESILSSPMNMCSIAMTKPTNTLTGLQHTICQVLPSGALRLNGYTSMCFLTATSPVEFCGRRGLFMSPVLSVTRLFNDPQDFSKHIDDFIHDFLGYHKCVRIGPDNVSLRPIDFQVSSMSRHSFISVGQERLFLPQTAEDLSIHDTYVGFIRPYSKIGAGLHVVVSESVTIHVKMKEISEEFISPEEAQDKYPSNTMVRVRYLETSMFNDMPQYNGTIKPTVVNNPNIKHPSVIIKTGACLIGRVDNVADDRGVFITVEDCYPLTRVRARISDSIDVSGHGAVDNEKIVLNNANRCSSNYYKGQRLYFIVLEPTAKGATVGLKTAHFLTAGIDITKLPILKQNRTRRSKQDKSHAIHQEELLNQAMTNSDAPATKLPVLEVSQSKLEPARKRTHNYDFFAGELDDDHEKSQDSERQGENKKQEATAESDSSDTEGPIINFLNFGTMKRAATDESSYSDDYEEGNDILDEGKREYEMRQAPKLTAEQKRAKEERNVREKEEELLTNAAPQSEADFERLLAGNEYSSYLWIRYVAFHVDRANIDKAEAVIDRAMTKICPDKEVDYRNLWLAKIALKEKFHGSEAGANELYEAIRRNEPNELLRIYCSGKLDQGDWEAAARGYDLLFSKKERKRVYENWRDYFLFLYNAKGYNIPTNIVEGNRTKARGQELQKASSCLSQDALLRLFCDSARAEYKIGDITRGRAAFDKLVGTMPQRMDIWGQYLDMEEKHVAPINPHDVRSLYERCCALRLSLKKMSYVLKRFYNFEKKFGTATTQEHVKEIARAYADS</sequence>
<comment type="subcellular location">
    <subcellularLocation>
        <location evidence="1">Nucleus</location>
        <location evidence="1">Nucleolus</location>
    </subcellularLocation>
</comment>
<dbReference type="Gene3D" id="1.25.40.10">
    <property type="entry name" value="Tetratricopeptide repeat domain"/>
    <property type="match status" value="1"/>
</dbReference>
<feature type="region of interest" description="Disordered" evidence="3">
    <location>
        <begin position="1467"/>
        <end position="1503"/>
    </location>
</feature>
<dbReference type="Proteomes" id="UP000018040">
    <property type="component" value="Unassembled WGS sequence"/>
</dbReference>
<feature type="domain" description="S1 motif" evidence="4">
    <location>
        <begin position="33"/>
        <end position="102"/>
    </location>
</feature>
<dbReference type="GO" id="GO:0032040">
    <property type="term" value="C:small-subunit processome"/>
    <property type="evidence" value="ECO:0007669"/>
    <property type="project" value="TreeGrafter"/>
</dbReference>
<dbReference type="PANTHER" id="PTHR23270:SF10">
    <property type="entry name" value="PROTEIN RRP5 HOMOLOG"/>
    <property type="match status" value="1"/>
</dbReference>
<evidence type="ECO:0000256" key="1">
    <source>
        <dbReference type="ARBA" id="ARBA00004604"/>
    </source>
</evidence>
<name>V6TTY5_GIAIN</name>
<reference evidence="6" key="1">
    <citation type="submission" date="2012-02" db="EMBL/GenBank/DDBJ databases">
        <title>Genome sequencing of Giardia lamblia Genotypes A2 and B isolates (DH and GS) and comparative analysis with the genomes of Genotypes A1 and E (WB and Pig).</title>
        <authorList>
            <person name="Adam R."/>
            <person name="Dahlstrom E."/>
            <person name="Martens C."/>
            <person name="Bruno D."/>
            <person name="Barbian K."/>
            <person name="Porcella S.F."/>
            <person name="Nash T."/>
        </authorList>
    </citation>
    <scope>NUCLEOTIDE SEQUENCE</scope>
    <source>
        <strain evidence="6">GS</strain>
    </source>
</reference>
<feature type="region of interest" description="Disordered" evidence="3">
    <location>
        <begin position="1542"/>
        <end position="1570"/>
    </location>
</feature>
<dbReference type="SUPFAM" id="SSF48452">
    <property type="entry name" value="TPR-like"/>
    <property type="match status" value="2"/>
</dbReference>
<reference evidence="5 6" key="2">
    <citation type="journal article" date="2013" name="Genome Biol. Evol.">
        <title>Genome sequencing of Giardia lamblia genotypes A2 and B isolates (DH and GS) and comparative analysis with the genomes of genotypes A1 and E (WB and Pig).</title>
        <authorList>
            <person name="Adam R.D."/>
            <person name="Dahlstrom E.W."/>
            <person name="Martens C.A."/>
            <person name="Bruno D.P."/>
            <person name="Barbian K.D."/>
            <person name="Ricklefs S.M."/>
            <person name="Hernandez M.M."/>
            <person name="Narla N.P."/>
            <person name="Patel R.B."/>
            <person name="Porcella S.F."/>
            <person name="Nash T.E."/>
        </authorList>
    </citation>
    <scope>NUCLEOTIDE SEQUENCE [LARGE SCALE GENOMIC DNA]</scope>
    <source>
        <strain evidence="5 6">GS</strain>
    </source>
</reference>
<evidence type="ECO:0000256" key="2">
    <source>
        <dbReference type="ARBA" id="ARBA00022552"/>
    </source>
</evidence>
<evidence type="ECO:0000313" key="6">
    <source>
        <dbReference type="Proteomes" id="UP000018040"/>
    </source>
</evidence>
<feature type="compositionally biased region" description="Basic and acidic residues" evidence="3">
    <location>
        <begin position="1542"/>
        <end position="1567"/>
    </location>
</feature>
<dbReference type="VEuPathDB" id="GiardiaDB:DHA2_14702"/>
<comment type="caution">
    <text evidence="5">The sequence shown here is derived from an EMBL/GenBank/DDBJ whole genome shotgun (WGS) entry which is preliminary data.</text>
</comment>
<accession>V6TTY5</accession>
<organism evidence="5 6">
    <name type="scientific">Giardia intestinalis</name>
    <name type="common">Giardia lamblia</name>
    <dbReference type="NCBI Taxonomy" id="5741"/>
    <lineage>
        <taxon>Eukaryota</taxon>
        <taxon>Metamonada</taxon>
        <taxon>Diplomonadida</taxon>
        <taxon>Hexamitidae</taxon>
        <taxon>Giardiinae</taxon>
        <taxon>Giardia</taxon>
    </lineage>
</organism>
<dbReference type="GO" id="GO:0006364">
    <property type="term" value="P:rRNA processing"/>
    <property type="evidence" value="ECO:0007669"/>
    <property type="project" value="UniProtKB-KW"/>
</dbReference>
<dbReference type="InterPro" id="IPR012340">
    <property type="entry name" value="NA-bd_OB-fold"/>
</dbReference>
<protein>
    <submittedName>
        <fullName evidence="5">rRNA biogenesis protein RRP5</fullName>
    </submittedName>
</protein>
<dbReference type="EMBL" id="AHHH01000109">
    <property type="protein sequence ID" value="ESU41807.1"/>
    <property type="molecule type" value="Genomic_DNA"/>
</dbReference>
<dbReference type="VEuPathDB" id="GiardiaDB:GL50581_1391"/>
<dbReference type="SUPFAM" id="SSF50249">
    <property type="entry name" value="Nucleic acid-binding proteins"/>
    <property type="match status" value="1"/>
</dbReference>
<dbReference type="GO" id="GO:0003723">
    <property type="term" value="F:RNA binding"/>
    <property type="evidence" value="ECO:0007669"/>
    <property type="project" value="TreeGrafter"/>
</dbReference>
<gene>
    <name evidence="5" type="ORF">GSB_14702</name>
</gene>
<dbReference type="InterPro" id="IPR011990">
    <property type="entry name" value="TPR-like_helical_dom_sf"/>
</dbReference>
<feature type="compositionally biased region" description="Basic and acidic residues" evidence="3">
    <location>
        <begin position="1472"/>
        <end position="1490"/>
    </location>
</feature>
<dbReference type="PROSITE" id="PS50126">
    <property type="entry name" value="S1"/>
    <property type="match status" value="1"/>
</dbReference>
<dbReference type="SMART" id="SM00316">
    <property type="entry name" value="S1"/>
    <property type="match status" value="3"/>
</dbReference>
<dbReference type="InterPro" id="IPR003107">
    <property type="entry name" value="HAT"/>
</dbReference>
<evidence type="ECO:0000256" key="3">
    <source>
        <dbReference type="SAM" id="MobiDB-lite"/>
    </source>
</evidence>
<dbReference type="PANTHER" id="PTHR23270">
    <property type="entry name" value="PROGRAMMED CELL DEATH PROTEIN 11 PRE-RRNA PROCESSING PROTEIN RRP5"/>
    <property type="match status" value="1"/>
</dbReference>
<evidence type="ECO:0000313" key="5">
    <source>
        <dbReference type="EMBL" id="ESU41807.1"/>
    </source>
</evidence>
<dbReference type="VEuPathDB" id="GiardiaDB:QR46_3116"/>
<keyword evidence="2" id="KW-0698">rRNA processing</keyword>
<evidence type="ECO:0000259" key="4">
    <source>
        <dbReference type="PROSITE" id="PS50126"/>
    </source>
</evidence>